<keyword evidence="3" id="KW-1185">Reference proteome</keyword>
<dbReference type="InterPro" id="IPR039315">
    <property type="entry name" value="CheW"/>
</dbReference>
<dbReference type="Gene3D" id="2.40.50.180">
    <property type="entry name" value="CheA-289, Domain 4"/>
    <property type="match status" value="1"/>
</dbReference>
<protein>
    <submittedName>
        <fullName evidence="2">Chemotaxis protein CheW</fullName>
    </submittedName>
</protein>
<sequence>MTDSKSSVEQTLDELLTAKQQGDNQVVDVDELLIKLVIFQLADKYFALPGHSVKEVLSNDIKVNFVPGMHDSVEGVINLRGDIESVLSLNHLLHLPSLEQAQNKESSILHCAGAGITTGIRIDALLEVVDVPESQLKPPLDSLPEHMQPYVTALLSYNDWPIALLNLDLLLQAWRTQTQPQTP</sequence>
<dbReference type="InterPro" id="IPR002545">
    <property type="entry name" value="CheW-lke_dom"/>
</dbReference>
<dbReference type="InterPro" id="IPR036061">
    <property type="entry name" value="CheW-like_dom_sf"/>
</dbReference>
<dbReference type="SUPFAM" id="SSF50341">
    <property type="entry name" value="CheW-like"/>
    <property type="match status" value="1"/>
</dbReference>
<dbReference type="Proteomes" id="UP001241056">
    <property type="component" value="Unassembled WGS sequence"/>
</dbReference>
<proteinExistence type="predicted"/>
<dbReference type="Gene3D" id="2.30.30.40">
    <property type="entry name" value="SH3 Domains"/>
    <property type="match status" value="1"/>
</dbReference>
<organism evidence="2 3">
    <name type="scientific">Thiopseudomonas acetoxidans</name>
    <dbReference type="NCBI Taxonomy" id="3041622"/>
    <lineage>
        <taxon>Bacteria</taxon>
        <taxon>Pseudomonadati</taxon>
        <taxon>Pseudomonadota</taxon>
        <taxon>Gammaproteobacteria</taxon>
        <taxon>Pseudomonadales</taxon>
        <taxon>Pseudomonadaceae</taxon>
        <taxon>Thiopseudomonas</taxon>
    </lineage>
</organism>
<dbReference type="SMART" id="SM00260">
    <property type="entry name" value="CheW"/>
    <property type="match status" value="1"/>
</dbReference>
<evidence type="ECO:0000259" key="1">
    <source>
        <dbReference type="PROSITE" id="PS50851"/>
    </source>
</evidence>
<dbReference type="RefSeq" id="WP_289411416.1">
    <property type="nucleotide sequence ID" value="NZ_JAUCDY010000014.1"/>
</dbReference>
<feature type="domain" description="CheW-like" evidence="1">
    <location>
        <begin position="33"/>
        <end position="176"/>
    </location>
</feature>
<evidence type="ECO:0000313" key="3">
    <source>
        <dbReference type="Proteomes" id="UP001241056"/>
    </source>
</evidence>
<dbReference type="Pfam" id="PF01584">
    <property type="entry name" value="CheW"/>
    <property type="match status" value="1"/>
</dbReference>
<dbReference type="PROSITE" id="PS50851">
    <property type="entry name" value="CHEW"/>
    <property type="match status" value="1"/>
</dbReference>
<reference evidence="2 3" key="1">
    <citation type="submission" date="2023-06" db="EMBL/GenBank/DDBJ databases">
        <title>Thiopseudomonas sp. CY1220 draft genome sequence.</title>
        <authorList>
            <person name="Zhao G."/>
            <person name="An M."/>
        </authorList>
    </citation>
    <scope>NUCLEOTIDE SEQUENCE [LARGE SCALE GENOMIC DNA]</scope>
    <source>
        <strain evidence="2 3">CY1220</strain>
    </source>
</reference>
<gene>
    <name evidence="2" type="ORF">QEZ41_10230</name>
</gene>
<dbReference type="EMBL" id="JAUCDY010000014">
    <property type="protein sequence ID" value="MDM7858643.1"/>
    <property type="molecule type" value="Genomic_DNA"/>
</dbReference>
<evidence type="ECO:0000313" key="2">
    <source>
        <dbReference type="EMBL" id="MDM7858643.1"/>
    </source>
</evidence>
<name>A0ABT7SR21_9GAMM</name>
<dbReference type="PANTHER" id="PTHR22617:SF23">
    <property type="entry name" value="CHEMOTAXIS PROTEIN CHEW"/>
    <property type="match status" value="1"/>
</dbReference>
<dbReference type="PANTHER" id="PTHR22617">
    <property type="entry name" value="CHEMOTAXIS SENSOR HISTIDINE KINASE-RELATED"/>
    <property type="match status" value="1"/>
</dbReference>
<comment type="caution">
    <text evidence="2">The sequence shown here is derived from an EMBL/GenBank/DDBJ whole genome shotgun (WGS) entry which is preliminary data.</text>
</comment>
<accession>A0ABT7SR21</accession>